<dbReference type="EMBL" id="JBHRZI010000027">
    <property type="protein sequence ID" value="MFC3895788.1"/>
    <property type="molecule type" value="Genomic_DNA"/>
</dbReference>
<dbReference type="Gene3D" id="3.50.30.40">
    <property type="entry name" value="Ribonuclease E inhibitor RraA/RraA-like"/>
    <property type="match status" value="1"/>
</dbReference>
<evidence type="ECO:0000313" key="2">
    <source>
        <dbReference type="Proteomes" id="UP001595690"/>
    </source>
</evidence>
<proteinExistence type="predicted"/>
<organism evidence="1 2">
    <name type="scientific">Lentzea rhizosphaerae</name>
    <dbReference type="NCBI Taxonomy" id="2041025"/>
    <lineage>
        <taxon>Bacteria</taxon>
        <taxon>Bacillati</taxon>
        <taxon>Actinomycetota</taxon>
        <taxon>Actinomycetes</taxon>
        <taxon>Pseudonocardiales</taxon>
        <taxon>Pseudonocardiaceae</taxon>
        <taxon>Lentzea</taxon>
    </lineage>
</organism>
<comment type="caution">
    <text evidence="1">The sequence shown here is derived from an EMBL/GenBank/DDBJ whole genome shotgun (WGS) entry which is preliminary data.</text>
</comment>
<gene>
    <name evidence="1" type="ORF">ACFOWZ_30285</name>
</gene>
<evidence type="ECO:0000313" key="1">
    <source>
        <dbReference type="EMBL" id="MFC3895788.1"/>
    </source>
</evidence>
<dbReference type="RefSeq" id="WP_382377319.1">
    <property type="nucleotide sequence ID" value="NZ_JBHRZI010000027.1"/>
</dbReference>
<sequence length="65" mass="7330">MRRRAGDVVVAEEEGVVVVPKGRQGQVLRDARAKLEEEASQSLDDWEAEHRARIENALRDNGFVD</sequence>
<reference evidence="2" key="1">
    <citation type="journal article" date="2019" name="Int. J. Syst. Evol. Microbiol.">
        <title>The Global Catalogue of Microorganisms (GCM) 10K type strain sequencing project: providing services to taxonomists for standard genome sequencing and annotation.</title>
        <authorList>
            <consortium name="The Broad Institute Genomics Platform"/>
            <consortium name="The Broad Institute Genome Sequencing Center for Infectious Disease"/>
            <person name="Wu L."/>
            <person name="Ma J."/>
        </authorList>
    </citation>
    <scope>NUCLEOTIDE SEQUENCE [LARGE SCALE GENOMIC DNA]</scope>
    <source>
        <strain evidence="2">CGMCC 4.7405</strain>
    </source>
</reference>
<name>A0ABV8C1B1_9PSEU</name>
<protein>
    <submittedName>
        <fullName evidence="1">Uncharacterized protein</fullName>
    </submittedName>
</protein>
<dbReference type="Proteomes" id="UP001595690">
    <property type="component" value="Unassembled WGS sequence"/>
</dbReference>
<keyword evidence="2" id="KW-1185">Reference proteome</keyword>
<accession>A0ABV8C1B1</accession>